<dbReference type="EMBL" id="SIDB01000012">
    <property type="protein sequence ID" value="KAI3425365.1"/>
    <property type="molecule type" value="Genomic_DNA"/>
</dbReference>
<organism evidence="2 3">
    <name type="scientific">Chlorella vulgaris</name>
    <name type="common">Green alga</name>
    <dbReference type="NCBI Taxonomy" id="3077"/>
    <lineage>
        <taxon>Eukaryota</taxon>
        <taxon>Viridiplantae</taxon>
        <taxon>Chlorophyta</taxon>
        <taxon>core chlorophytes</taxon>
        <taxon>Trebouxiophyceae</taxon>
        <taxon>Chlorellales</taxon>
        <taxon>Chlorellaceae</taxon>
        <taxon>Chlorella clade</taxon>
        <taxon>Chlorella</taxon>
    </lineage>
</organism>
<dbReference type="AlphaFoldDB" id="A0A9D4YTV2"/>
<feature type="region of interest" description="Disordered" evidence="1">
    <location>
        <begin position="214"/>
        <end position="235"/>
    </location>
</feature>
<sequence>MQLAFLAAGGIPRTGPGGSSGSGGGMGRASAGGGGVGRDSFVVDIASVDGRTVAVPATSQPAHVAAEQSQAIRGAGPSSGAATFPTTALSSSNSVALEQRPRPAVLPPFPHRTLTPEEQEAAASRRLAREAEECSQASSTPHSSPASTLPDSCRSLNDSTAGSSIGSDEDAEDCLHPGVWAMGSQDGKEPLLPGVLAFGSSEVMGSKAVQESLLPGRSTSSVRKRLHRGGCMQQQ</sequence>
<feature type="compositionally biased region" description="Gly residues" evidence="1">
    <location>
        <begin position="15"/>
        <end position="37"/>
    </location>
</feature>
<name>A0A9D4YTV2_CHLVU</name>
<evidence type="ECO:0000313" key="3">
    <source>
        <dbReference type="Proteomes" id="UP001055712"/>
    </source>
</evidence>
<feature type="region of interest" description="Disordered" evidence="1">
    <location>
        <begin position="66"/>
        <end position="170"/>
    </location>
</feature>
<keyword evidence="3" id="KW-1185">Reference proteome</keyword>
<feature type="compositionally biased region" description="Low complexity" evidence="1">
    <location>
        <begin position="135"/>
        <end position="148"/>
    </location>
</feature>
<dbReference type="Proteomes" id="UP001055712">
    <property type="component" value="Unassembled WGS sequence"/>
</dbReference>
<accession>A0A9D4YTV2</accession>
<reference evidence="2" key="2">
    <citation type="submission" date="2020-11" db="EMBL/GenBank/DDBJ databases">
        <authorList>
            <person name="Cecchin M."/>
            <person name="Marcolungo L."/>
            <person name="Rossato M."/>
            <person name="Girolomoni L."/>
            <person name="Cosentino E."/>
            <person name="Cuine S."/>
            <person name="Li-Beisson Y."/>
            <person name="Delledonne M."/>
            <person name="Ballottari M."/>
        </authorList>
    </citation>
    <scope>NUCLEOTIDE SEQUENCE</scope>
    <source>
        <strain evidence="2">211/11P</strain>
        <tissue evidence="2">Whole cell</tissue>
    </source>
</reference>
<feature type="compositionally biased region" description="Polar residues" evidence="1">
    <location>
        <begin position="80"/>
        <end position="96"/>
    </location>
</feature>
<proteinExistence type="predicted"/>
<comment type="caution">
    <text evidence="2">The sequence shown here is derived from an EMBL/GenBank/DDBJ whole genome shotgun (WGS) entry which is preliminary data.</text>
</comment>
<feature type="compositionally biased region" description="Polar residues" evidence="1">
    <location>
        <begin position="154"/>
        <end position="166"/>
    </location>
</feature>
<evidence type="ECO:0000256" key="1">
    <source>
        <dbReference type="SAM" id="MobiDB-lite"/>
    </source>
</evidence>
<gene>
    <name evidence="2" type="ORF">D9Q98_009129</name>
</gene>
<evidence type="ECO:0000313" key="2">
    <source>
        <dbReference type="EMBL" id="KAI3425365.1"/>
    </source>
</evidence>
<protein>
    <submittedName>
        <fullName evidence="2">Uncharacterized protein</fullName>
    </submittedName>
</protein>
<feature type="region of interest" description="Disordered" evidence="1">
    <location>
        <begin position="1"/>
        <end position="39"/>
    </location>
</feature>
<reference evidence="2" key="1">
    <citation type="journal article" date="2019" name="Plant J.">
        <title>Chlorella vulgaris genome assembly and annotation reveals the molecular basis for metabolic acclimation to high light conditions.</title>
        <authorList>
            <person name="Cecchin M."/>
            <person name="Marcolungo L."/>
            <person name="Rossato M."/>
            <person name="Girolomoni L."/>
            <person name="Cosentino E."/>
            <person name="Cuine S."/>
            <person name="Li-Beisson Y."/>
            <person name="Delledonne M."/>
            <person name="Ballottari M."/>
        </authorList>
    </citation>
    <scope>NUCLEOTIDE SEQUENCE</scope>
    <source>
        <strain evidence="2">211/11P</strain>
    </source>
</reference>